<name>A0A8X8D8D8_POPTO</name>
<dbReference type="AlphaFoldDB" id="A0A8X8D8D8"/>
<keyword evidence="2" id="KW-1185">Reference proteome</keyword>
<dbReference type="EMBL" id="JAAWWB010000005">
    <property type="protein sequence ID" value="KAG6782109.1"/>
    <property type="molecule type" value="Genomic_DNA"/>
</dbReference>
<protein>
    <recommendedName>
        <fullName evidence="3">Endonuclease/exonuclease/phosphatase</fullName>
    </recommendedName>
</protein>
<accession>A0A8X8D8D8</accession>
<dbReference type="PANTHER" id="PTHR33710:SF64">
    <property type="entry name" value="ENDONUCLEASE_EXONUCLEASE_PHOSPHATASE DOMAIN-CONTAINING PROTEIN"/>
    <property type="match status" value="1"/>
</dbReference>
<reference evidence="1" key="1">
    <citation type="journal article" date="2020" name="bioRxiv">
        <title>Hybrid origin of Populus tomentosa Carr. identified through genome sequencing and phylogenomic analysis.</title>
        <authorList>
            <person name="An X."/>
            <person name="Gao K."/>
            <person name="Chen Z."/>
            <person name="Li J."/>
            <person name="Yang X."/>
            <person name="Yang X."/>
            <person name="Zhou J."/>
            <person name="Guo T."/>
            <person name="Zhao T."/>
            <person name="Huang S."/>
            <person name="Miao D."/>
            <person name="Khan W.U."/>
            <person name="Rao P."/>
            <person name="Ye M."/>
            <person name="Lei B."/>
            <person name="Liao W."/>
            <person name="Wang J."/>
            <person name="Ji L."/>
            <person name="Li Y."/>
            <person name="Guo B."/>
            <person name="Mustafa N.S."/>
            <person name="Li S."/>
            <person name="Yun Q."/>
            <person name="Keller S.R."/>
            <person name="Mao J."/>
            <person name="Zhang R."/>
            <person name="Strauss S.H."/>
        </authorList>
    </citation>
    <scope>NUCLEOTIDE SEQUENCE</scope>
    <source>
        <strain evidence="1">GM15</strain>
        <tissue evidence="1">Leaf</tissue>
    </source>
</reference>
<evidence type="ECO:0008006" key="3">
    <source>
        <dbReference type="Google" id="ProtNLM"/>
    </source>
</evidence>
<dbReference type="OrthoDB" id="1938551at2759"/>
<sequence length="284" mass="32810">MNGRVLHIEGTFTRSNLDCLVSFVYAPNIGILKNELWTYLVTFRDSVSMPWCLAELPLNGRKFTWSRGNAASQIDRIFLSGDWLQAFPSSTLFGLSKYSSNHRPLHMLLDPTNWGPKPFRFMNCWWLASDFRIMIQSFWSSIAVSNSGTRKMVPALKMLKERCRQWSKASMGNMNNRIEDLELEADLMDRQNECRVLTTDELIRSKSIASQLKILYRAQGSYMYLHSSASQMQAGSIASHVSWAPHRWKLGQSYNVEPYFAQYQLSVGFVERQILIYWGSFVLD</sequence>
<evidence type="ECO:0000313" key="1">
    <source>
        <dbReference type="EMBL" id="KAG6782109.1"/>
    </source>
</evidence>
<organism evidence="1 2">
    <name type="scientific">Populus tomentosa</name>
    <name type="common">Chinese white poplar</name>
    <dbReference type="NCBI Taxonomy" id="118781"/>
    <lineage>
        <taxon>Eukaryota</taxon>
        <taxon>Viridiplantae</taxon>
        <taxon>Streptophyta</taxon>
        <taxon>Embryophyta</taxon>
        <taxon>Tracheophyta</taxon>
        <taxon>Spermatophyta</taxon>
        <taxon>Magnoliopsida</taxon>
        <taxon>eudicotyledons</taxon>
        <taxon>Gunneridae</taxon>
        <taxon>Pentapetalae</taxon>
        <taxon>rosids</taxon>
        <taxon>fabids</taxon>
        <taxon>Malpighiales</taxon>
        <taxon>Salicaceae</taxon>
        <taxon>Saliceae</taxon>
        <taxon>Populus</taxon>
    </lineage>
</organism>
<comment type="caution">
    <text evidence="1">The sequence shown here is derived from an EMBL/GenBank/DDBJ whole genome shotgun (WGS) entry which is preliminary data.</text>
</comment>
<gene>
    <name evidence="1" type="ORF">POTOM_011497</name>
</gene>
<evidence type="ECO:0000313" key="2">
    <source>
        <dbReference type="Proteomes" id="UP000886885"/>
    </source>
</evidence>
<proteinExistence type="predicted"/>
<dbReference type="PANTHER" id="PTHR33710">
    <property type="entry name" value="BNAC02G09200D PROTEIN"/>
    <property type="match status" value="1"/>
</dbReference>
<dbReference type="Proteomes" id="UP000886885">
    <property type="component" value="Chromosome 3A"/>
</dbReference>